<gene>
    <name evidence="5" type="ORF">ACFFIX_05525</name>
</gene>
<dbReference type="InterPro" id="IPR006179">
    <property type="entry name" value="5_nucleotidase/apyrase"/>
</dbReference>
<dbReference type="InterPro" id="IPR008334">
    <property type="entry name" value="5'-Nucleotdase_C"/>
</dbReference>
<dbReference type="PANTHER" id="PTHR11575">
    <property type="entry name" value="5'-NUCLEOTIDASE-RELATED"/>
    <property type="match status" value="1"/>
</dbReference>
<evidence type="ECO:0000256" key="2">
    <source>
        <dbReference type="RuleBase" id="RU362119"/>
    </source>
</evidence>
<evidence type="ECO:0000256" key="1">
    <source>
        <dbReference type="ARBA" id="ARBA00022729"/>
    </source>
</evidence>
<dbReference type="CDD" id="cd00845">
    <property type="entry name" value="MPP_UshA_N_like"/>
    <property type="match status" value="1"/>
</dbReference>
<feature type="domain" description="Calcineurin-like phosphoesterase" evidence="3">
    <location>
        <begin position="6"/>
        <end position="205"/>
    </location>
</feature>
<dbReference type="InterPro" id="IPR036907">
    <property type="entry name" value="5'-Nucleotdase_C_sf"/>
</dbReference>
<comment type="similarity">
    <text evidence="2">Belongs to the 5'-nucleotidase family.</text>
</comment>
<organism evidence="5 6">
    <name type="scientific">Metabacillus herbersteinensis</name>
    <dbReference type="NCBI Taxonomy" id="283816"/>
    <lineage>
        <taxon>Bacteria</taxon>
        <taxon>Bacillati</taxon>
        <taxon>Bacillota</taxon>
        <taxon>Bacilli</taxon>
        <taxon>Bacillales</taxon>
        <taxon>Bacillaceae</taxon>
        <taxon>Metabacillus</taxon>
    </lineage>
</organism>
<name>A0ABV6GB46_9BACI</name>
<dbReference type="InterPro" id="IPR011240">
    <property type="entry name" value="Pesterase_YunD"/>
</dbReference>
<keyword evidence="6" id="KW-1185">Reference proteome</keyword>
<dbReference type="Proteomes" id="UP001589854">
    <property type="component" value="Unassembled WGS sequence"/>
</dbReference>
<comment type="caution">
    <text evidence="5">The sequence shown here is derived from an EMBL/GenBank/DDBJ whole genome shotgun (WGS) entry which is preliminary data.</text>
</comment>
<dbReference type="PIRSF" id="PIRSF036361">
    <property type="entry name" value="YunD"/>
    <property type="match status" value="1"/>
</dbReference>
<accession>A0ABV6GB46</accession>
<dbReference type="SUPFAM" id="SSF55816">
    <property type="entry name" value="5'-nucleotidase (syn. UDP-sugar hydrolase), C-terminal domain"/>
    <property type="match status" value="1"/>
</dbReference>
<dbReference type="RefSeq" id="WP_378931407.1">
    <property type="nucleotide sequence ID" value="NZ_JBHLVO010000003.1"/>
</dbReference>
<dbReference type="SUPFAM" id="SSF56300">
    <property type="entry name" value="Metallo-dependent phosphatases"/>
    <property type="match status" value="1"/>
</dbReference>
<dbReference type="EMBL" id="JBHLVO010000003">
    <property type="protein sequence ID" value="MFC0270908.1"/>
    <property type="molecule type" value="Genomic_DNA"/>
</dbReference>
<sequence>MLETIHLYHTNDLHSHFENWPQTAQFIKKKRQEHEQNGEQMILVDIGDHADRFHLITEATKGQANVDMLNDLQYDAVTIGNNEGITFSHEDLDALYKRADFPVVLSNIYNEFNERPEWVTPYHFIQLKNGMKLCLLGVTVFYEKFYKLLGWKVTDPFQSLVHTVNQVKDKADIIVLLSHLGISDDEIIAQEFLDIQLILGGHTHHVLENGKEINQTLLAGAGKYGQYVGHVKLDFHAQEKLLVSKTAMLHSMEREETCKETEVWLATQYQKSEELLSEPVVVLHEDLSLDWFQDSAFPSLMASAIREWCEGEVSMVNAGMLLEPLKSGVVTKKDLHRICPHPINPCKVEIKGDVLQEVIIQSREKRMEALQLKGLGFRGKVMGRMVFDGIEVSTVTLSDGKEHVNKIIVNGEPIDLDRIYSVATVDMFTLGPLYPEISHAKKKTYYMPEMLRDLLAWKLRKIPYNE</sequence>
<evidence type="ECO:0000313" key="5">
    <source>
        <dbReference type="EMBL" id="MFC0270908.1"/>
    </source>
</evidence>
<feature type="domain" description="5'-Nucleotidase C-terminal" evidence="4">
    <location>
        <begin position="290"/>
        <end position="427"/>
    </location>
</feature>
<protein>
    <submittedName>
        <fullName evidence="5">Bifunctional metallophosphatase/5'-nucleotidase</fullName>
    </submittedName>
</protein>
<keyword evidence="2" id="KW-0547">Nucleotide-binding</keyword>
<dbReference type="Gene3D" id="3.90.780.10">
    <property type="entry name" value="5'-Nucleotidase, C-terminal domain"/>
    <property type="match status" value="1"/>
</dbReference>
<dbReference type="PANTHER" id="PTHR11575:SF23">
    <property type="entry name" value="5-NUCLEOTIDASE FAMILY PROTEIN"/>
    <property type="match status" value="1"/>
</dbReference>
<dbReference type="Gene3D" id="3.60.21.10">
    <property type="match status" value="1"/>
</dbReference>
<keyword evidence="1" id="KW-0732">Signal</keyword>
<dbReference type="Pfam" id="PF02872">
    <property type="entry name" value="5_nucleotid_C"/>
    <property type="match status" value="1"/>
</dbReference>
<dbReference type="InterPro" id="IPR029052">
    <property type="entry name" value="Metallo-depent_PP-like"/>
</dbReference>
<evidence type="ECO:0000313" key="6">
    <source>
        <dbReference type="Proteomes" id="UP001589854"/>
    </source>
</evidence>
<reference evidence="5 6" key="1">
    <citation type="submission" date="2024-09" db="EMBL/GenBank/DDBJ databases">
        <authorList>
            <person name="Sun Q."/>
            <person name="Mori K."/>
        </authorList>
    </citation>
    <scope>NUCLEOTIDE SEQUENCE [LARGE SCALE GENOMIC DNA]</scope>
    <source>
        <strain evidence="5 6">CCM 7228</strain>
    </source>
</reference>
<dbReference type="InterPro" id="IPR004843">
    <property type="entry name" value="Calcineurin-like_PHP"/>
</dbReference>
<dbReference type="PRINTS" id="PR01607">
    <property type="entry name" value="APYRASEFAMLY"/>
</dbReference>
<keyword evidence="2" id="KW-0378">Hydrolase</keyword>
<proteinExistence type="inferred from homology"/>
<dbReference type="Pfam" id="PF00149">
    <property type="entry name" value="Metallophos"/>
    <property type="match status" value="1"/>
</dbReference>
<evidence type="ECO:0000259" key="4">
    <source>
        <dbReference type="Pfam" id="PF02872"/>
    </source>
</evidence>
<evidence type="ECO:0000259" key="3">
    <source>
        <dbReference type="Pfam" id="PF00149"/>
    </source>
</evidence>